<evidence type="ECO:0000256" key="7">
    <source>
        <dbReference type="PROSITE-ProRule" id="PRU00042"/>
    </source>
</evidence>
<accession>A0A2H1VCJ2</accession>
<proteinExistence type="predicted"/>
<protein>
    <submittedName>
        <fullName evidence="9">SFRICE_012864</fullName>
    </submittedName>
    <submittedName>
        <fullName evidence="11">Uncharacterized protein LOC118270726</fullName>
    </submittedName>
</protein>
<dbReference type="GO" id="GO:0008270">
    <property type="term" value="F:zinc ion binding"/>
    <property type="evidence" value="ECO:0007669"/>
    <property type="project" value="UniProtKB-KW"/>
</dbReference>
<dbReference type="GeneID" id="118270726"/>
<evidence type="ECO:0000256" key="2">
    <source>
        <dbReference type="ARBA" id="ARBA00022723"/>
    </source>
</evidence>
<name>A0A2H1VCJ2_SPOFR</name>
<dbReference type="InterPro" id="IPR013087">
    <property type="entry name" value="Znf_C2H2_type"/>
</dbReference>
<dbReference type="GO" id="GO:0005634">
    <property type="term" value="C:nucleus"/>
    <property type="evidence" value="ECO:0007669"/>
    <property type="project" value="UniProtKB-SubCell"/>
</dbReference>
<dbReference type="InterPro" id="IPR050888">
    <property type="entry name" value="ZnF_C2H2-type_TF"/>
</dbReference>
<sequence length="549" mass="65370">METLDKPLYPMYMEKLYKNLILCGEIDFYCLGCRELFHSIPEVEKHIRWERHRKFVKNERYLERYKKDCIYMIYEHFYCEICNYFFRDKNEIVLHIESRDHIAMKNKRKTEPLTEPKKFIGLYDTEYVIINKVILDMPQWNTIIDQKCYVCDEEVPENSYRNHITLLKHIVNLIQSKTVYEGERYYRLVCRKQSFCFTCKKVFSAEDFDNHWSTCENIEALEIQRLKETRAIGMADLAKMQELQKKLISTVQEFYWVDEKNNFATCKYCKTVVTILFKAMIDHMKNKHDKSHLSSDESSSDEEVVYSEIIDFGKRRKELAAFGRPHHIRLNHNASKGWCSVCDCYMSAHKRVFKIHIRGYIHKCFLEIHGLIPPEHEPEPRNFKALSVYDYSLEYVPSEKAFYIDNKYVVDVFSFFLLYKIEGNPHVKKTKCFACNELIAEGQERKHCETAEHKEKFLEAKLMEPGKNKDCPNFGEYIREIKPNLYHCGLCNRTLPFRASLEFHKASKGHLSIKTNRIVNPEAPAIIFNTKHDDVYFKLLAICMRDQAK</sequence>
<dbReference type="InterPro" id="IPR003604">
    <property type="entry name" value="Matrin/U1-like-C_Znf_C2H2"/>
</dbReference>
<dbReference type="SMART" id="SM00355">
    <property type="entry name" value="ZnF_C2H2"/>
    <property type="match status" value="6"/>
</dbReference>
<dbReference type="GO" id="GO:0003676">
    <property type="term" value="F:nucleic acid binding"/>
    <property type="evidence" value="ECO:0007669"/>
    <property type="project" value="InterPro"/>
</dbReference>
<dbReference type="RefSeq" id="XP_035442378.1">
    <property type="nucleotide sequence ID" value="XM_035586485.2"/>
</dbReference>
<dbReference type="PROSITE" id="PS00028">
    <property type="entry name" value="ZINC_FINGER_C2H2_1"/>
    <property type="match status" value="3"/>
</dbReference>
<reference evidence="9" key="1">
    <citation type="submission" date="2016-07" db="EMBL/GenBank/DDBJ databases">
        <authorList>
            <person name="Bretaudeau A."/>
        </authorList>
    </citation>
    <scope>NUCLEOTIDE SEQUENCE</scope>
    <source>
        <strain evidence="9">Rice</strain>
        <tissue evidence="9">Whole body</tissue>
    </source>
</reference>
<evidence type="ECO:0000256" key="5">
    <source>
        <dbReference type="ARBA" id="ARBA00022833"/>
    </source>
</evidence>
<dbReference type="EMBL" id="ODYU01001809">
    <property type="protein sequence ID" value="SOQ38521.1"/>
    <property type="molecule type" value="Genomic_DNA"/>
</dbReference>
<keyword evidence="5" id="KW-0862">Zinc</keyword>
<keyword evidence="10" id="KW-1185">Reference proteome</keyword>
<evidence type="ECO:0000259" key="8">
    <source>
        <dbReference type="PROSITE" id="PS50157"/>
    </source>
</evidence>
<keyword evidence="6" id="KW-0539">Nucleus</keyword>
<organism evidence="9">
    <name type="scientific">Spodoptera frugiperda</name>
    <name type="common">Fall armyworm</name>
    <dbReference type="NCBI Taxonomy" id="7108"/>
    <lineage>
        <taxon>Eukaryota</taxon>
        <taxon>Metazoa</taxon>
        <taxon>Ecdysozoa</taxon>
        <taxon>Arthropoda</taxon>
        <taxon>Hexapoda</taxon>
        <taxon>Insecta</taxon>
        <taxon>Pterygota</taxon>
        <taxon>Neoptera</taxon>
        <taxon>Endopterygota</taxon>
        <taxon>Lepidoptera</taxon>
        <taxon>Glossata</taxon>
        <taxon>Ditrysia</taxon>
        <taxon>Noctuoidea</taxon>
        <taxon>Noctuidae</taxon>
        <taxon>Amphipyrinae</taxon>
        <taxon>Spodoptera</taxon>
    </lineage>
</organism>
<evidence type="ECO:0000256" key="4">
    <source>
        <dbReference type="ARBA" id="ARBA00022771"/>
    </source>
</evidence>
<dbReference type="AlphaFoldDB" id="A0A2H1VCJ2"/>
<evidence type="ECO:0000313" key="9">
    <source>
        <dbReference type="EMBL" id="SOQ38521.1"/>
    </source>
</evidence>
<keyword evidence="2" id="KW-0479">Metal-binding</keyword>
<reference evidence="11" key="2">
    <citation type="submission" date="2025-04" db="UniProtKB">
        <authorList>
            <consortium name="RefSeq"/>
        </authorList>
    </citation>
    <scope>IDENTIFICATION</scope>
    <source>
        <tissue evidence="11">Whole larval tissue</tissue>
    </source>
</reference>
<keyword evidence="3" id="KW-0677">Repeat</keyword>
<dbReference type="InterPro" id="IPR036236">
    <property type="entry name" value="Znf_C2H2_sf"/>
</dbReference>
<gene>
    <name evidence="11" type="primary">LOC118270726</name>
    <name evidence="9" type="ORF">SFRICE_012864</name>
</gene>
<evidence type="ECO:0000313" key="11">
    <source>
        <dbReference type="RefSeq" id="XP_035442378.1"/>
    </source>
</evidence>
<evidence type="ECO:0000256" key="3">
    <source>
        <dbReference type="ARBA" id="ARBA00022737"/>
    </source>
</evidence>
<feature type="domain" description="C2H2-type" evidence="8">
    <location>
        <begin position="77"/>
        <end position="106"/>
    </location>
</feature>
<dbReference type="OrthoDB" id="6897435at2759"/>
<dbReference type="SMART" id="SM00451">
    <property type="entry name" value="ZnF_U1"/>
    <property type="match status" value="5"/>
</dbReference>
<dbReference type="PROSITE" id="PS50157">
    <property type="entry name" value="ZINC_FINGER_C2H2_2"/>
    <property type="match status" value="1"/>
</dbReference>
<dbReference type="Proteomes" id="UP000829999">
    <property type="component" value="Chromosome 13"/>
</dbReference>
<keyword evidence="4 7" id="KW-0863">Zinc-finger</keyword>
<comment type="subcellular location">
    <subcellularLocation>
        <location evidence="1">Nucleus</location>
    </subcellularLocation>
</comment>
<evidence type="ECO:0000313" key="10">
    <source>
        <dbReference type="Proteomes" id="UP000829999"/>
    </source>
</evidence>
<evidence type="ECO:0000256" key="6">
    <source>
        <dbReference type="ARBA" id="ARBA00023242"/>
    </source>
</evidence>
<evidence type="ECO:0000256" key="1">
    <source>
        <dbReference type="ARBA" id="ARBA00004123"/>
    </source>
</evidence>
<dbReference type="PANTHER" id="PTHR24406">
    <property type="entry name" value="TRANSCRIPTIONAL REPRESSOR CTCFL-RELATED"/>
    <property type="match status" value="1"/>
</dbReference>
<dbReference type="SUPFAM" id="SSF57667">
    <property type="entry name" value="beta-beta-alpha zinc fingers"/>
    <property type="match status" value="1"/>
</dbReference>